<evidence type="ECO:0000313" key="3">
    <source>
        <dbReference type="Proteomes" id="UP000502415"/>
    </source>
</evidence>
<keyword evidence="3" id="KW-1185">Reference proteome</keyword>
<feature type="transmembrane region" description="Helical" evidence="1">
    <location>
        <begin position="116"/>
        <end position="136"/>
    </location>
</feature>
<reference evidence="2 3" key="1">
    <citation type="submission" date="2020-04" db="EMBL/GenBank/DDBJ databases">
        <title>Genome sequencing of novel species.</title>
        <authorList>
            <person name="Heo J."/>
            <person name="Kim S.-J."/>
            <person name="Kim J.-S."/>
            <person name="Hong S.-B."/>
            <person name="Kwon S.-W."/>
        </authorList>
    </citation>
    <scope>NUCLEOTIDE SEQUENCE [LARGE SCALE GENOMIC DNA]</scope>
    <source>
        <strain evidence="2 3">GN2-R2</strain>
    </source>
</reference>
<evidence type="ECO:0000256" key="1">
    <source>
        <dbReference type="SAM" id="Phobius"/>
    </source>
</evidence>
<protein>
    <submittedName>
        <fullName evidence="2">Uncharacterized protein</fullName>
    </submittedName>
</protein>
<organism evidence="2 3">
    <name type="scientific">Massilia forsythiae</name>
    <dbReference type="NCBI Taxonomy" id="2728020"/>
    <lineage>
        <taxon>Bacteria</taxon>
        <taxon>Pseudomonadati</taxon>
        <taxon>Pseudomonadota</taxon>
        <taxon>Betaproteobacteria</taxon>
        <taxon>Burkholderiales</taxon>
        <taxon>Oxalobacteraceae</taxon>
        <taxon>Telluria group</taxon>
        <taxon>Massilia</taxon>
    </lineage>
</organism>
<keyword evidence="1" id="KW-1133">Transmembrane helix</keyword>
<keyword evidence="1" id="KW-0812">Transmembrane</keyword>
<feature type="transmembrane region" description="Helical" evidence="1">
    <location>
        <begin position="6"/>
        <end position="24"/>
    </location>
</feature>
<name>A0A7Z2W1L7_9BURK</name>
<dbReference type="EMBL" id="CP051685">
    <property type="protein sequence ID" value="QJE03451.1"/>
    <property type="molecule type" value="Genomic_DNA"/>
</dbReference>
<feature type="transmembrane region" description="Helical" evidence="1">
    <location>
        <begin position="207"/>
        <end position="229"/>
    </location>
</feature>
<feature type="transmembrane region" description="Helical" evidence="1">
    <location>
        <begin position="171"/>
        <end position="195"/>
    </location>
</feature>
<proteinExistence type="predicted"/>
<keyword evidence="1" id="KW-0472">Membrane</keyword>
<dbReference type="Proteomes" id="UP000502415">
    <property type="component" value="Chromosome"/>
</dbReference>
<dbReference type="AlphaFoldDB" id="A0A7Z2W1L7"/>
<accession>A0A7Z2W1L7</accession>
<evidence type="ECO:0000313" key="2">
    <source>
        <dbReference type="EMBL" id="QJE03451.1"/>
    </source>
</evidence>
<feature type="transmembrane region" description="Helical" evidence="1">
    <location>
        <begin position="77"/>
        <end position="95"/>
    </location>
</feature>
<dbReference type="KEGG" id="mfy:HH212_18670"/>
<sequence length="230" mass="24019">MLSVRLNTAALWLAVVGLGLYHGLNPAMGWPLAVANGMAERRAGAVFATVLPLGGGHAMAIAVALAPFAWLGWYLEWSRAIRTGAGALVLLFGLYKLARPRHPRMLARIPPGRLAWWSFLMATAHGAGLMLVPFMLGLCAAPAPGMAAGAGAAATGHAGLMGQLARANLDTALLVTAVHALASMLAGLGMAWLVYRHLGLRFLRRTWFDLDAVWGASLALAGAAGIALAW</sequence>
<feature type="transmembrane region" description="Helical" evidence="1">
    <location>
        <begin position="45"/>
        <end position="71"/>
    </location>
</feature>
<gene>
    <name evidence="2" type="ORF">HH212_18670</name>
</gene>